<dbReference type="InterPro" id="IPR036047">
    <property type="entry name" value="F-box-like_dom_sf"/>
</dbReference>
<organism evidence="1 2">
    <name type="scientific">Mycena sanguinolenta</name>
    <dbReference type="NCBI Taxonomy" id="230812"/>
    <lineage>
        <taxon>Eukaryota</taxon>
        <taxon>Fungi</taxon>
        <taxon>Dikarya</taxon>
        <taxon>Basidiomycota</taxon>
        <taxon>Agaricomycotina</taxon>
        <taxon>Agaricomycetes</taxon>
        <taxon>Agaricomycetidae</taxon>
        <taxon>Agaricales</taxon>
        <taxon>Marasmiineae</taxon>
        <taxon>Mycenaceae</taxon>
        <taxon>Mycena</taxon>
    </lineage>
</organism>
<dbReference type="Proteomes" id="UP000623467">
    <property type="component" value="Unassembled WGS sequence"/>
</dbReference>
<sequence length="460" mass="51699">MSAALFLTDLAPDVIFSVFACCDISSVVSAGQTCRYLHDLALERSVWLGLLEDLRQRSILDRTLNLETLSTAGMIGIVRRGITGPQTWNPGQLDSEPVAEVCKEITLHPCSDPGNPAFPPSAYMAKLLPSGRYVLLTDWTTLECWNVVEDRLVWKHTSAVDSEHVRIVEFAAEETDIESAVIMICVRTHPPNGDRLNYVEMVRVDLQTGTHNSLLATRAPDSGFSNPFYHPVIFGALAAVKMINAGRDTYMIVNWRKRSHLILHVRPGTTLQILFIREHIMLMTCPLPRQEQIHLISNKMLESYWAPTIGVDRAAKFSPVFVEDIPKRCTFEHTDGQPFHKMYIHQNPLRDDDYRVWIRGTKYAANLSCYRLSILTHGQPQLRLQRRSVVSGAMVHPVSYSGHSLGYCRASGWTVVSPRSSKELGGAQLPFCKVEHADLAAYSGALIHSTRSTIVIQYYR</sequence>
<dbReference type="OrthoDB" id="3034290at2759"/>
<dbReference type="SUPFAM" id="SSF81383">
    <property type="entry name" value="F-box domain"/>
    <property type="match status" value="1"/>
</dbReference>
<proteinExistence type="predicted"/>
<dbReference type="AlphaFoldDB" id="A0A8H6Y7W1"/>
<evidence type="ECO:0008006" key="3">
    <source>
        <dbReference type="Google" id="ProtNLM"/>
    </source>
</evidence>
<evidence type="ECO:0000313" key="1">
    <source>
        <dbReference type="EMBL" id="KAF7353482.1"/>
    </source>
</evidence>
<reference evidence="1" key="1">
    <citation type="submission" date="2020-05" db="EMBL/GenBank/DDBJ databases">
        <title>Mycena genomes resolve the evolution of fungal bioluminescence.</title>
        <authorList>
            <person name="Tsai I.J."/>
        </authorList>
    </citation>
    <scope>NUCLEOTIDE SEQUENCE</scope>
    <source>
        <strain evidence="1">160909Yilan</strain>
    </source>
</reference>
<protein>
    <recommendedName>
        <fullName evidence="3">F-box domain-containing protein</fullName>
    </recommendedName>
</protein>
<gene>
    <name evidence="1" type="ORF">MSAN_01537800</name>
</gene>
<comment type="caution">
    <text evidence="1">The sequence shown here is derived from an EMBL/GenBank/DDBJ whole genome shotgun (WGS) entry which is preliminary data.</text>
</comment>
<dbReference type="Gene3D" id="1.20.1280.50">
    <property type="match status" value="1"/>
</dbReference>
<keyword evidence="2" id="KW-1185">Reference proteome</keyword>
<accession>A0A8H6Y7W1</accession>
<evidence type="ECO:0000313" key="2">
    <source>
        <dbReference type="Proteomes" id="UP000623467"/>
    </source>
</evidence>
<dbReference type="EMBL" id="JACAZH010000012">
    <property type="protein sequence ID" value="KAF7353482.1"/>
    <property type="molecule type" value="Genomic_DNA"/>
</dbReference>
<name>A0A8H6Y7W1_9AGAR</name>